<keyword evidence="4" id="KW-1185">Reference proteome</keyword>
<dbReference type="PANTHER" id="PTHR31642">
    <property type="entry name" value="TRICHOTHECENE 3-O-ACETYLTRANSFERASE"/>
    <property type="match status" value="1"/>
</dbReference>
<dbReference type="AlphaFoldDB" id="A0A6P8AXH5"/>
<dbReference type="Pfam" id="PF02458">
    <property type="entry name" value="Transferase"/>
    <property type="match status" value="1"/>
</dbReference>
<evidence type="ECO:0000259" key="3">
    <source>
        <dbReference type="Pfam" id="PF22664"/>
    </source>
</evidence>
<sequence>MDSLASLPAHAGNVTIVQQISRHAEAETGGVPANAPSSQVDKEDPTTEEVINLSVFDLIPPRTFIKFILYIPLKNGTSYKTAFAHLHEGLSRTLDRIPFLDGKVFERPQSEPGYVKGHLQIRYDKTRKPGSSPRQLTFRDLAAKLPSFEELRDSGFEFSAVNDNLVLESAFIPDITAGADVFRAQANFVQGGCLLATGFHHSSMDATGMVTVLKAWSEHCRAIGNSEPVCPWLTPECIDRGILERLWKKGWDANRSIADIDPATWGYLGFQVPGTEAKTEEELCDQGTTPSYMQNSSMESSIFYISTSQMAELLGDIQHLHESADEDLQDDQQLSANDILLALFWRALLRARYRAAAASGTPPPADAVAHLESPLDGRAAFSADLPAAYIGNVVTVNKVSLKLEELILPGPEALRRVAWLVRRGARRAGPGMVRDAYALMQSTRDFSALRHGFTRLDGWDVMITSVLLLPMQDMDFGGGSSGGLLGQTEALRPLMDAFNANFRLCMILPRNLGGGLELLVSLFPEEMAELEQDEEFGRFAALLCH</sequence>
<evidence type="ECO:0000313" key="5">
    <source>
        <dbReference type="RefSeq" id="XP_030979628.1"/>
    </source>
</evidence>
<dbReference type="PANTHER" id="PTHR31642:SF310">
    <property type="entry name" value="FATTY ALCOHOL:CAFFEOYL-COA ACYLTRANSFERASE"/>
    <property type="match status" value="1"/>
</dbReference>
<reference evidence="5" key="3">
    <citation type="submission" date="2025-08" db="UniProtKB">
        <authorList>
            <consortium name="RefSeq"/>
        </authorList>
    </citation>
    <scope>IDENTIFICATION</scope>
    <source>
        <strain evidence="5">NI907</strain>
    </source>
</reference>
<protein>
    <recommendedName>
        <fullName evidence="3">Trichothecene 3-O-acetyltransferase-like N-terminal domain-containing protein</fullName>
    </recommendedName>
</protein>
<reference evidence="5" key="2">
    <citation type="submission" date="2019-10" db="EMBL/GenBank/DDBJ databases">
        <authorList>
            <consortium name="NCBI Genome Project"/>
        </authorList>
    </citation>
    <scope>NUCLEOTIDE SEQUENCE</scope>
    <source>
        <strain evidence="5">NI907</strain>
    </source>
</reference>
<keyword evidence="1" id="KW-0808">Transferase</keyword>
<dbReference type="KEGG" id="pgri:PgNI_10927"/>
<proteinExistence type="predicted"/>
<dbReference type="InterPro" id="IPR054710">
    <property type="entry name" value="Tri101-like_N"/>
</dbReference>
<dbReference type="InterPro" id="IPR050317">
    <property type="entry name" value="Plant_Fungal_Acyltransferase"/>
</dbReference>
<name>A0A6P8AXH5_PYRGI</name>
<dbReference type="GeneID" id="41965806"/>
<dbReference type="OrthoDB" id="429813at2759"/>
<feature type="domain" description="Trichothecene 3-O-acetyltransferase-like N-terminal" evidence="3">
    <location>
        <begin position="69"/>
        <end position="220"/>
    </location>
</feature>
<evidence type="ECO:0000256" key="2">
    <source>
        <dbReference type="SAM" id="MobiDB-lite"/>
    </source>
</evidence>
<dbReference type="GO" id="GO:0016747">
    <property type="term" value="F:acyltransferase activity, transferring groups other than amino-acyl groups"/>
    <property type="evidence" value="ECO:0007669"/>
    <property type="project" value="TreeGrafter"/>
</dbReference>
<accession>A0A6P8AXH5</accession>
<dbReference type="Pfam" id="PF22664">
    <property type="entry name" value="TRI-like_N"/>
    <property type="match status" value="1"/>
</dbReference>
<dbReference type="Proteomes" id="UP000515153">
    <property type="component" value="Chromosome VII"/>
</dbReference>
<dbReference type="InterPro" id="IPR023213">
    <property type="entry name" value="CAT-like_dom_sf"/>
</dbReference>
<gene>
    <name evidence="5" type="ORF">PgNI_10927</name>
</gene>
<evidence type="ECO:0000256" key="1">
    <source>
        <dbReference type="ARBA" id="ARBA00022679"/>
    </source>
</evidence>
<evidence type="ECO:0000313" key="4">
    <source>
        <dbReference type="Proteomes" id="UP000515153"/>
    </source>
</evidence>
<dbReference type="RefSeq" id="XP_030979628.1">
    <property type="nucleotide sequence ID" value="XM_031130901.1"/>
</dbReference>
<feature type="region of interest" description="Disordered" evidence="2">
    <location>
        <begin position="23"/>
        <end position="44"/>
    </location>
</feature>
<reference evidence="4 5" key="1">
    <citation type="journal article" date="2019" name="Mol. Biol. Evol.">
        <title>Blast fungal genomes show frequent chromosomal changes, gene gains and losses, and effector gene turnover.</title>
        <authorList>
            <person name="Gomez Luciano L.B."/>
            <person name="Jason Tsai I."/>
            <person name="Chuma I."/>
            <person name="Tosa Y."/>
            <person name="Chen Y.H."/>
            <person name="Li J.Y."/>
            <person name="Li M.Y."/>
            <person name="Jade Lu M.Y."/>
            <person name="Nakayashiki H."/>
            <person name="Li W.H."/>
        </authorList>
    </citation>
    <scope>NUCLEOTIDE SEQUENCE [LARGE SCALE GENOMIC DNA]</scope>
    <source>
        <strain evidence="4 5">NI907</strain>
    </source>
</reference>
<organism evidence="4 5">
    <name type="scientific">Pyricularia grisea</name>
    <name type="common">Crabgrass-specific blast fungus</name>
    <name type="synonym">Magnaporthe grisea</name>
    <dbReference type="NCBI Taxonomy" id="148305"/>
    <lineage>
        <taxon>Eukaryota</taxon>
        <taxon>Fungi</taxon>
        <taxon>Dikarya</taxon>
        <taxon>Ascomycota</taxon>
        <taxon>Pezizomycotina</taxon>
        <taxon>Sordariomycetes</taxon>
        <taxon>Sordariomycetidae</taxon>
        <taxon>Magnaporthales</taxon>
        <taxon>Pyriculariaceae</taxon>
        <taxon>Pyricularia</taxon>
    </lineage>
</organism>
<dbReference type="Gene3D" id="3.30.559.10">
    <property type="entry name" value="Chloramphenicol acetyltransferase-like domain"/>
    <property type="match status" value="2"/>
</dbReference>